<evidence type="ECO:0000256" key="9">
    <source>
        <dbReference type="ARBA" id="ARBA00024386"/>
    </source>
</evidence>
<comment type="similarity">
    <text evidence="1 14">Belongs to the PAPS reductase family. CysH subfamily.</text>
</comment>
<keyword evidence="6 14" id="KW-0411">Iron-sulfur</keyword>
<feature type="binding site" evidence="14">
    <location>
        <position position="193"/>
    </location>
    <ligand>
        <name>[4Fe-4S] cluster</name>
        <dbReference type="ChEBI" id="CHEBI:49883"/>
    </ligand>
</feature>
<dbReference type="NCBIfam" id="NF002537">
    <property type="entry name" value="PRK02090.1"/>
    <property type="match status" value="1"/>
</dbReference>
<dbReference type="Gene3D" id="3.40.50.620">
    <property type="entry name" value="HUPs"/>
    <property type="match status" value="1"/>
</dbReference>
<dbReference type="AlphaFoldDB" id="A0A193GJS1"/>
<dbReference type="RefSeq" id="WP_066665081.1">
    <property type="nucleotide sequence ID" value="NZ_CBCSCL010000014.1"/>
</dbReference>
<evidence type="ECO:0000256" key="6">
    <source>
        <dbReference type="ARBA" id="ARBA00023014"/>
    </source>
</evidence>
<comment type="cofactor">
    <cofactor evidence="14">
        <name>[4Fe-4S] cluster</name>
        <dbReference type="ChEBI" id="CHEBI:49883"/>
    </cofactor>
    <text evidence="14">Binds 1 [4Fe-4S] cluster per subunit.</text>
</comment>
<dbReference type="NCBIfam" id="TIGR02055">
    <property type="entry name" value="APS_reductase"/>
    <property type="match status" value="1"/>
</dbReference>
<feature type="binding site" evidence="14">
    <location>
        <position position="110"/>
    </location>
    <ligand>
        <name>[4Fe-4S] cluster</name>
        <dbReference type="ChEBI" id="CHEBI:49883"/>
    </ligand>
</feature>
<dbReference type="GO" id="GO:0070814">
    <property type="term" value="P:hydrogen sulfide biosynthetic process"/>
    <property type="evidence" value="ECO:0007669"/>
    <property type="project" value="UniProtKB-UniRule"/>
</dbReference>
<dbReference type="Proteomes" id="UP000091926">
    <property type="component" value="Chromosome"/>
</dbReference>
<dbReference type="InterPro" id="IPR011798">
    <property type="entry name" value="APS_reductase"/>
</dbReference>
<evidence type="ECO:0000256" key="10">
    <source>
        <dbReference type="ARBA" id="ARBA00029514"/>
    </source>
</evidence>
<keyword evidence="2 14" id="KW-0963">Cytoplasm</keyword>
<evidence type="ECO:0000256" key="5">
    <source>
        <dbReference type="ARBA" id="ARBA00023004"/>
    </source>
</evidence>
<comment type="subcellular location">
    <subcellularLocation>
        <location evidence="14">Cytoplasm</location>
    </subcellularLocation>
</comment>
<evidence type="ECO:0000256" key="7">
    <source>
        <dbReference type="ARBA" id="ARBA00024298"/>
    </source>
</evidence>
<keyword evidence="3 14" id="KW-0479">Metal-binding</keyword>
<dbReference type="EC" id="1.8.4.10" evidence="9 14"/>
<dbReference type="Pfam" id="PF01507">
    <property type="entry name" value="PAPS_reduct"/>
    <property type="match status" value="1"/>
</dbReference>
<accession>A0A193GJS1</accession>
<evidence type="ECO:0000259" key="15">
    <source>
        <dbReference type="Pfam" id="PF01507"/>
    </source>
</evidence>
<feature type="active site" description="Nucleophile; cysteine thiosulfonate intermediate" evidence="14">
    <location>
        <position position="221"/>
    </location>
</feature>
<evidence type="ECO:0000313" key="16">
    <source>
        <dbReference type="EMBL" id="ANN80337.1"/>
    </source>
</evidence>
<evidence type="ECO:0000256" key="14">
    <source>
        <dbReference type="HAMAP-Rule" id="MF_00063"/>
    </source>
</evidence>
<keyword evidence="17" id="KW-1185">Reference proteome</keyword>
<dbReference type="SUPFAM" id="SSF52402">
    <property type="entry name" value="Adenine nucleotide alpha hydrolases-like"/>
    <property type="match status" value="1"/>
</dbReference>
<gene>
    <name evidence="14" type="primary">cysH</name>
    <name evidence="16" type="ORF">BAU07_08395</name>
</gene>
<dbReference type="GO" id="GO:0019344">
    <property type="term" value="P:cysteine biosynthetic process"/>
    <property type="evidence" value="ECO:0007669"/>
    <property type="project" value="InterPro"/>
</dbReference>
<dbReference type="InterPro" id="IPR004511">
    <property type="entry name" value="PAPS/APS_Rdtase"/>
</dbReference>
<feature type="binding site" evidence="14">
    <location>
        <position position="111"/>
    </location>
    <ligand>
        <name>[4Fe-4S] cluster</name>
        <dbReference type="ChEBI" id="CHEBI:49883"/>
    </ligand>
</feature>
<evidence type="ECO:0000256" key="13">
    <source>
        <dbReference type="ARBA" id="ARBA00048441"/>
    </source>
</evidence>
<dbReference type="GO" id="GO:0004604">
    <property type="term" value="F:phosphoadenylyl-sulfate reductase (thioredoxin) activity"/>
    <property type="evidence" value="ECO:0007669"/>
    <property type="project" value="UniProtKB-UniRule"/>
</dbReference>
<dbReference type="PANTHER" id="PTHR46482">
    <property type="entry name" value="5'-ADENYLYLSULFATE REDUCTASE 3, CHLOROPLASTIC"/>
    <property type="match status" value="1"/>
</dbReference>
<evidence type="ECO:0000313" key="17">
    <source>
        <dbReference type="Proteomes" id="UP000091926"/>
    </source>
</evidence>
<dbReference type="InterPro" id="IPR002500">
    <property type="entry name" value="PAPS_reduct_dom"/>
</dbReference>
<dbReference type="GO" id="GO:0005737">
    <property type="term" value="C:cytoplasm"/>
    <property type="evidence" value="ECO:0007669"/>
    <property type="project" value="UniProtKB-SubCell"/>
</dbReference>
<dbReference type="GO" id="GO:0051539">
    <property type="term" value="F:4 iron, 4 sulfur cluster binding"/>
    <property type="evidence" value="ECO:0007669"/>
    <property type="project" value="UniProtKB-UniRule"/>
</dbReference>
<organism evidence="16 17">
    <name type="scientific">Bordetella flabilis</name>
    <dbReference type="NCBI Taxonomy" id="463014"/>
    <lineage>
        <taxon>Bacteria</taxon>
        <taxon>Pseudomonadati</taxon>
        <taxon>Pseudomonadota</taxon>
        <taxon>Betaproteobacteria</taxon>
        <taxon>Burkholderiales</taxon>
        <taxon>Alcaligenaceae</taxon>
        <taxon>Bordetella</taxon>
    </lineage>
</organism>
<evidence type="ECO:0000256" key="3">
    <source>
        <dbReference type="ARBA" id="ARBA00022723"/>
    </source>
</evidence>
<dbReference type="GO" id="GO:0046872">
    <property type="term" value="F:metal ion binding"/>
    <property type="evidence" value="ECO:0007669"/>
    <property type="project" value="UniProtKB-KW"/>
</dbReference>
<proteinExistence type="inferred from homology"/>
<feature type="binding site" evidence="14">
    <location>
        <position position="196"/>
    </location>
    <ligand>
        <name>[4Fe-4S] cluster</name>
        <dbReference type="ChEBI" id="CHEBI:49883"/>
    </ligand>
</feature>
<dbReference type="OrthoDB" id="9794018at2"/>
<comment type="catalytic activity">
    <reaction evidence="13 14">
        <text>[thioredoxin]-disulfide + sulfite + AMP + 2 H(+) = adenosine 5'-phosphosulfate + [thioredoxin]-dithiol</text>
        <dbReference type="Rhea" id="RHEA:21976"/>
        <dbReference type="Rhea" id="RHEA-COMP:10698"/>
        <dbReference type="Rhea" id="RHEA-COMP:10700"/>
        <dbReference type="ChEBI" id="CHEBI:15378"/>
        <dbReference type="ChEBI" id="CHEBI:17359"/>
        <dbReference type="ChEBI" id="CHEBI:29950"/>
        <dbReference type="ChEBI" id="CHEBI:50058"/>
        <dbReference type="ChEBI" id="CHEBI:58243"/>
        <dbReference type="ChEBI" id="CHEBI:456215"/>
        <dbReference type="EC" id="1.8.4.10"/>
    </reaction>
</comment>
<evidence type="ECO:0000256" key="2">
    <source>
        <dbReference type="ARBA" id="ARBA00022490"/>
    </source>
</evidence>
<dbReference type="GO" id="GO:0019379">
    <property type="term" value="P:sulfate assimilation, phosphoadenylyl sulfate reduction by phosphoadenylyl-sulfate reductase (thioredoxin)"/>
    <property type="evidence" value="ECO:0007669"/>
    <property type="project" value="UniProtKB-UniRule"/>
</dbReference>
<reference evidence="16 17" key="1">
    <citation type="submission" date="2016-06" db="EMBL/GenBank/DDBJ databases">
        <title>Complete genome sequences of Bordetella bronchialis and Bordetella flabilis.</title>
        <authorList>
            <person name="LiPuma J.J."/>
            <person name="Spilker T."/>
        </authorList>
    </citation>
    <scope>NUCLEOTIDE SEQUENCE [LARGE SCALE GENOMIC DNA]</scope>
    <source>
        <strain evidence="16 17">AU10664</strain>
    </source>
</reference>
<dbReference type="KEGG" id="bfz:BAU07_08395"/>
<keyword evidence="5 14" id="KW-0408">Iron</keyword>
<sequence length="233" mass="25891">MPAAVPRWDSLIRQLAEIARRHPDAALASSLAAEDMVLTHAIHTAGVPLEIFSLDTGRLHAETLAMLDTIEQRYGRRPTVYRPEPEAIKAHVAAHGAFAFYESQDLRKACCHIRKVEPLTRALAGRGAWITGQRRQQAATRGSLPEEEHDPVFGLHKFNPLAAWTEDEVWGAIRILGIPYNPLHDRGYPSIGCEPCTRAIRPGEDVRAGRWWWESSDSKECGLHAGNRTAAKA</sequence>
<dbReference type="PIRSF" id="PIRSF000857">
    <property type="entry name" value="PAPS_reductase"/>
    <property type="match status" value="1"/>
</dbReference>
<comment type="function">
    <text evidence="7 14">Catalyzes the formation of sulfite from adenosine 5'-phosphosulfate (APS) using thioredoxin as an electron donor.</text>
</comment>
<name>A0A193GJS1_9BORD</name>
<protein>
    <recommendedName>
        <fullName evidence="10 14">Adenosine 5'-phosphosulfate reductase</fullName>
        <shortName evidence="14">APS reductase</shortName>
        <ecNumber evidence="9 14">1.8.4.10</ecNumber>
    </recommendedName>
    <alternativeName>
        <fullName evidence="12 14">5'-adenylylsulfate reductase</fullName>
    </alternativeName>
    <alternativeName>
        <fullName evidence="11 14">Thioredoxin-dependent 5'-adenylylsulfate reductase</fullName>
    </alternativeName>
</protein>
<comment type="pathway">
    <text evidence="8 14">Sulfur metabolism; hydrogen sulfide biosynthesis; sulfite from sulfate.</text>
</comment>
<dbReference type="HAMAP" id="MF_00063">
    <property type="entry name" value="CysH"/>
    <property type="match status" value="1"/>
</dbReference>
<keyword evidence="4 14" id="KW-0560">Oxidoreductase</keyword>
<evidence type="ECO:0000256" key="1">
    <source>
        <dbReference type="ARBA" id="ARBA00009732"/>
    </source>
</evidence>
<dbReference type="GO" id="GO:0043866">
    <property type="term" value="F:adenylyl-sulfate reductase (thioredoxin) activity"/>
    <property type="evidence" value="ECO:0007669"/>
    <property type="project" value="UniProtKB-EC"/>
</dbReference>
<evidence type="ECO:0000256" key="12">
    <source>
        <dbReference type="ARBA" id="ARBA00032041"/>
    </source>
</evidence>
<evidence type="ECO:0000256" key="4">
    <source>
        <dbReference type="ARBA" id="ARBA00023002"/>
    </source>
</evidence>
<dbReference type="STRING" id="463014.BAU07_08395"/>
<evidence type="ECO:0000256" key="8">
    <source>
        <dbReference type="ARBA" id="ARBA00024327"/>
    </source>
</evidence>
<dbReference type="CDD" id="cd23945">
    <property type="entry name" value="PAPS_reductase"/>
    <property type="match status" value="1"/>
</dbReference>
<dbReference type="InterPro" id="IPR014729">
    <property type="entry name" value="Rossmann-like_a/b/a_fold"/>
</dbReference>
<dbReference type="PANTHER" id="PTHR46482:SF9">
    <property type="entry name" value="5'-ADENYLYLSULFATE REDUCTASE 1, CHLOROPLASTIC"/>
    <property type="match status" value="1"/>
</dbReference>
<feature type="domain" description="Phosphoadenosine phosphosulphate reductase" evidence="15">
    <location>
        <begin position="26"/>
        <end position="199"/>
    </location>
</feature>
<evidence type="ECO:0000256" key="11">
    <source>
        <dbReference type="ARBA" id="ARBA00030894"/>
    </source>
</evidence>
<dbReference type="EMBL" id="CP016172">
    <property type="protein sequence ID" value="ANN80337.1"/>
    <property type="molecule type" value="Genomic_DNA"/>
</dbReference>